<name>A0A157SJP3_9BORD</name>
<dbReference type="STRING" id="288768.SAMEA3906486_03120"/>
<dbReference type="EMBL" id="FKIF01000006">
    <property type="protein sequence ID" value="SAI70481.1"/>
    <property type="molecule type" value="Genomic_DNA"/>
</dbReference>
<protein>
    <submittedName>
        <fullName evidence="1">Uncharacterized protein</fullName>
    </submittedName>
</protein>
<reference evidence="1 2" key="1">
    <citation type="submission" date="2016-04" db="EMBL/GenBank/DDBJ databases">
        <authorList>
            <consortium name="Pathogen Informatics"/>
        </authorList>
    </citation>
    <scope>NUCLEOTIDE SEQUENCE [LARGE SCALE GENOMIC DNA]</scope>
    <source>
        <strain evidence="1 2">H050680373</strain>
    </source>
</reference>
<sequence>MNTINEQWQELEGAWGLLLGLPELPTRQHRIADEDRSERRVFSGCRCWRCFPGTGGVAQGDRRTLDRILGAHLARMPDDDRERFLSDWTANPRHGLKARAVLQAWVRIAQGSTEFEPVYPEAA</sequence>
<dbReference type="RefSeq" id="WP_066128472.1">
    <property type="nucleotide sequence ID" value="NZ_FKIF01000006.1"/>
</dbReference>
<evidence type="ECO:0000313" key="1">
    <source>
        <dbReference type="EMBL" id="SAI70481.1"/>
    </source>
</evidence>
<accession>A0A157SJP3</accession>
<dbReference type="Proteomes" id="UP000076848">
    <property type="component" value="Unassembled WGS sequence"/>
</dbReference>
<dbReference type="OrthoDB" id="9833226at2"/>
<keyword evidence="2" id="KW-1185">Reference proteome</keyword>
<gene>
    <name evidence="1" type="ORF">SAMEA3906486_03120</name>
</gene>
<evidence type="ECO:0000313" key="2">
    <source>
        <dbReference type="Proteomes" id="UP000076848"/>
    </source>
</evidence>
<proteinExistence type="predicted"/>
<dbReference type="AlphaFoldDB" id="A0A157SJP3"/>
<organism evidence="1 2">
    <name type="scientific">Bordetella ansorpii</name>
    <dbReference type="NCBI Taxonomy" id="288768"/>
    <lineage>
        <taxon>Bacteria</taxon>
        <taxon>Pseudomonadati</taxon>
        <taxon>Pseudomonadota</taxon>
        <taxon>Betaproteobacteria</taxon>
        <taxon>Burkholderiales</taxon>
        <taxon>Alcaligenaceae</taxon>
        <taxon>Bordetella</taxon>
    </lineage>
</organism>